<reference evidence="3 4" key="1">
    <citation type="journal article" date="2013" name="Int. J. Syst. Evol. Microbiol.">
        <title>Chryseobacterium angstadtii sp. nov., isolated from a newt tank.</title>
        <authorList>
            <person name="Kirk K.E."/>
            <person name="Hoffman J.A."/>
            <person name="Smith K.A."/>
            <person name="Strahan B.L."/>
            <person name="Failor K.C."/>
            <person name="Krebs J.E."/>
            <person name="Gale A.N."/>
            <person name="Do T.D."/>
            <person name="Sontag T.C."/>
            <person name="Batties A.M."/>
            <person name="Mistiszyn K."/>
            <person name="Newman J.D."/>
        </authorList>
    </citation>
    <scope>NUCLEOTIDE SEQUENCE [LARGE SCALE GENOMIC DNA]</scope>
    <source>
        <strain evidence="3 4">KM</strain>
    </source>
</reference>
<evidence type="ECO:0000313" key="3">
    <source>
        <dbReference type="EMBL" id="KMQ64389.1"/>
    </source>
</evidence>
<evidence type="ECO:0000313" key="4">
    <source>
        <dbReference type="Proteomes" id="UP000036261"/>
    </source>
</evidence>
<dbReference type="PATRIC" id="fig|558151.6.peg.1864"/>
<dbReference type="STRING" id="558151.ACM46_08885"/>
<name>A0A0J7IEG2_9FLAO</name>
<evidence type="ECO:0000256" key="1">
    <source>
        <dbReference type="SAM" id="MobiDB-lite"/>
    </source>
</evidence>
<dbReference type="EMBL" id="LFND01000003">
    <property type="protein sequence ID" value="KMQ64389.1"/>
    <property type="molecule type" value="Genomic_DNA"/>
</dbReference>
<keyword evidence="2" id="KW-0472">Membrane</keyword>
<sequence>MTMKKIISIISSIITILAGIVFMHSCRQQDDDQALEQDFKFEKSISKLSNRNADSLNQVSNSGEFDAAEIDYKDPPPKNGGQWKIKN</sequence>
<feature type="transmembrane region" description="Helical" evidence="2">
    <location>
        <begin position="6"/>
        <end position="23"/>
    </location>
</feature>
<keyword evidence="4" id="KW-1185">Reference proteome</keyword>
<keyword evidence="2" id="KW-1133">Transmembrane helix</keyword>
<gene>
    <name evidence="3" type="ORF">ACM46_08885</name>
</gene>
<keyword evidence="2" id="KW-0812">Transmembrane</keyword>
<comment type="caution">
    <text evidence="3">The sequence shown here is derived from an EMBL/GenBank/DDBJ whole genome shotgun (WGS) entry which is preliminary data.</text>
</comment>
<proteinExistence type="predicted"/>
<dbReference type="AlphaFoldDB" id="A0A0J7IEG2"/>
<dbReference type="Proteomes" id="UP000036261">
    <property type="component" value="Unassembled WGS sequence"/>
</dbReference>
<evidence type="ECO:0000256" key="2">
    <source>
        <dbReference type="SAM" id="Phobius"/>
    </source>
</evidence>
<accession>A0A0J7IEG2</accession>
<protein>
    <submittedName>
        <fullName evidence="3">Uncharacterized protein</fullName>
    </submittedName>
</protein>
<feature type="region of interest" description="Disordered" evidence="1">
    <location>
        <begin position="66"/>
        <end position="87"/>
    </location>
</feature>
<organism evidence="3 4">
    <name type="scientific">Chryseobacterium angstadtii</name>
    <dbReference type="NCBI Taxonomy" id="558151"/>
    <lineage>
        <taxon>Bacteria</taxon>
        <taxon>Pseudomonadati</taxon>
        <taxon>Bacteroidota</taxon>
        <taxon>Flavobacteriia</taxon>
        <taxon>Flavobacteriales</taxon>
        <taxon>Weeksellaceae</taxon>
        <taxon>Chryseobacterium group</taxon>
        <taxon>Chryseobacterium</taxon>
    </lineage>
</organism>